<feature type="transmembrane region" description="Helical" evidence="1">
    <location>
        <begin position="151"/>
        <end position="173"/>
    </location>
</feature>
<keyword evidence="1" id="KW-0472">Membrane</keyword>
<evidence type="ECO:0000313" key="3">
    <source>
        <dbReference type="Proteomes" id="UP000288216"/>
    </source>
</evidence>
<dbReference type="AlphaFoldDB" id="A0A401PVR6"/>
<sequence>MGPNNLYRPIYRVVGTVLEPITEPNPYEGRAQMFISLIPKGNCSLVLQPIVATDDGQYELKLYTDGEVTMNGQKISVVVTNGTGENSHWQKPKPGKVNAAVRKSALKDMAEDEDTQTCGDFSDFDKRLVTLTKGIKSISTRTGVSTLGLEIIAGVVTGILLMGTLAGIVLWYVQ</sequence>
<organism evidence="2 3">
    <name type="scientific">Scyliorhinus torazame</name>
    <name type="common">Cloudy catshark</name>
    <name type="synonym">Catulus torazame</name>
    <dbReference type="NCBI Taxonomy" id="75743"/>
    <lineage>
        <taxon>Eukaryota</taxon>
        <taxon>Metazoa</taxon>
        <taxon>Chordata</taxon>
        <taxon>Craniata</taxon>
        <taxon>Vertebrata</taxon>
        <taxon>Chondrichthyes</taxon>
        <taxon>Elasmobranchii</taxon>
        <taxon>Galeomorphii</taxon>
        <taxon>Galeoidea</taxon>
        <taxon>Carcharhiniformes</taxon>
        <taxon>Scyliorhinidae</taxon>
        <taxon>Scyliorhinus</taxon>
    </lineage>
</organism>
<keyword evidence="3" id="KW-1185">Reference proteome</keyword>
<proteinExistence type="predicted"/>
<name>A0A401PVR6_SCYTO</name>
<dbReference type="EMBL" id="BFAA01012838">
    <property type="protein sequence ID" value="GCB77198.1"/>
    <property type="molecule type" value="Genomic_DNA"/>
</dbReference>
<reference evidence="2 3" key="1">
    <citation type="journal article" date="2018" name="Nat. Ecol. Evol.">
        <title>Shark genomes provide insights into elasmobranch evolution and the origin of vertebrates.</title>
        <authorList>
            <person name="Hara Y"/>
            <person name="Yamaguchi K"/>
            <person name="Onimaru K"/>
            <person name="Kadota M"/>
            <person name="Koyanagi M"/>
            <person name="Keeley SD"/>
            <person name="Tatsumi K"/>
            <person name="Tanaka K"/>
            <person name="Motone F"/>
            <person name="Kageyama Y"/>
            <person name="Nozu R"/>
            <person name="Adachi N"/>
            <person name="Nishimura O"/>
            <person name="Nakagawa R"/>
            <person name="Tanegashima C"/>
            <person name="Kiyatake I"/>
            <person name="Matsumoto R"/>
            <person name="Murakumo K"/>
            <person name="Nishida K"/>
            <person name="Terakita A"/>
            <person name="Kuratani S"/>
            <person name="Sato K"/>
            <person name="Hyodo S Kuraku.S."/>
        </authorList>
    </citation>
    <scope>NUCLEOTIDE SEQUENCE [LARGE SCALE GENOMIC DNA]</scope>
</reference>
<keyword evidence="1" id="KW-0812">Transmembrane</keyword>
<accession>A0A401PVR6</accession>
<dbReference type="Gene3D" id="2.60.40.10">
    <property type="entry name" value="Immunoglobulins"/>
    <property type="match status" value="1"/>
</dbReference>
<gene>
    <name evidence="2" type="ORF">scyTo_0018440</name>
</gene>
<evidence type="ECO:0000313" key="2">
    <source>
        <dbReference type="EMBL" id="GCB77198.1"/>
    </source>
</evidence>
<dbReference type="Proteomes" id="UP000288216">
    <property type="component" value="Unassembled WGS sequence"/>
</dbReference>
<dbReference type="OrthoDB" id="9948388at2759"/>
<comment type="caution">
    <text evidence="2">The sequence shown here is derived from an EMBL/GenBank/DDBJ whole genome shotgun (WGS) entry which is preliminary data.</text>
</comment>
<dbReference type="InterPro" id="IPR013783">
    <property type="entry name" value="Ig-like_fold"/>
</dbReference>
<keyword evidence="1" id="KW-1133">Transmembrane helix</keyword>
<evidence type="ECO:0000256" key="1">
    <source>
        <dbReference type="SAM" id="Phobius"/>
    </source>
</evidence>
<protein>
    <submittedName>
        <fullName evidence="2">Uncharacterized protein</fullName>
    </submittedName>
</protein>